<dbReference type="Proteomes" id="UP000095283">
    <property type="component" value="Unplaced"/>
</dbReference>
<evidence type="ECO:0000256" key="1">
    <source>
        <dbReference type="SAM" id="MobiDB-lite"/>
    </source>
</evidence>
<feature type="chain" id="PRO_5009310688" evidence="2">
    <location>
        <begin position="19"/>
        <end position="146"/>
    </location>
</feature>
<feature type="region of interest" description="Disordered" evidence="1">
    <location>
        <begin position="38"/>
        <end position="81"/>
    </location>
</feature>
<organism evidence="3 4">
    <name type="scientific">Heterorhabditis bacteriophora</name>
    <name type="common">Entomopathogenic nematode worm</name>
    <dbReference type="NCBI Taxonomy" id="37862"/>
    <lineage>
        <taxon>Eukaryota</taxon>
        <taxon>Metazoa</taxon>
        <taxon>Ecdysozoa</taxon>
        <taxon>Nematoda</taxon>
        <taxon>Chromadorea</taxon>
        <taxon>Rhabditida</taxon>
        <taxon>Rhabditina</taxon>
        <taxon>Rhabditomorpha</taxon>
        <taxon>Strongyloidea</taxon>
        <taxon>Heterorhabditidae</taxon>
        <taxon>Heterorhabditis</taxon>
    </lineage>
</organism>
<evidence type="ECO:0000313" key="4">
    <source>
        <dbReference type="WBParaSite" id="Hba_06093"/>
    </source>
</evidence>
<protein>
    <submittedName>
        <fullName evidence="4">PRC domain-containing protein</fullName>
    </submittedName>
</protein>
<evidence type="ECO:0000256" key="2">
    <source>
        <dbReference type="SAM" id="SignalP"/>
    </source>
</evidence>
<accession>A0A1I7WLT5</accession>
<keyword evidence="2" id="KW-0732">Signal</keyword>
<evidence type="ECO:0000313" key="3">
    <source>
        <dbReference type="Proteomes" id="UP000095283"/>
    </source>
</evidence>
<proteinExistence type="predicted"/>
<keyword evidence="3" id="KW-1185">Reference proteome</keyword>
<feature type="signal peptide" evidence="2">
    <location>
        <begin position="1"/>
        <end position="18"/>
    </location>
</feature>
<dbReference type="WBParaSite" id="Hba_06093">
    <property type="protein sequence ID" value="Hba_06093"/>
    <property type="gene ID" value="Hba_06093"/>
</dbReference>
<reference evidence="4" key="1">
    <citation type="submission" date="2016-11" db="UniProtKB">
        <authorList>
            <consortium name="WormBaseParasite"/>
        </authorList>
    </citation>
    <scope>IDENTIFICATION</scope>
</reference>
<name>A0A1I7WLT5_HETBA</name>
<dbReference type="AlphaFoldDB" id="A0A1I7WLT5"/>
<sequence length="146" mass="15502">MTVAVRVLLLSAANLAIAQYDFDQPQVLPIGSPPAYEPPLETTNIPSPPKSYHVPGLPKPAAPTPTKESAEGAAYGSSTNDLNDVMSTLDNLAHESGIGKVLEGLTISEKGDRVGVVLYSSRSMHKEKIKLGSINDPGKLLKTIKR</sequence>